<protein>
    <submittedName>
        <fullName evidence="3">Uncharacterized protein</fullName>
    </submittedName>
</protein>
<feature type="transmembrane region" description="Helical" evidence="2">
    <location>
        <begin position="79"/>
        <end position="96"/>
    </location>
</feature>
<accession>A0A2S9Q3Z6</accession>
<keyword evidence="4" id="KW-1185">Reference proteome</keyword>
<reference evidence="3 4" key="1">
    <citation type="submission" date="2018-02" db="EMBL/GenBank/DDBJ databases">
        <title>Whole genome sequencing of endophytic bacterium.</title>
        <authorList>
            <person name="Eedara R."/>
            <person name="Podile A.R."/>
        </authorList>
    </citation>
    <scope>NUCLEOTIDE SEQUENCE [LARGE SCALE GENOMIC DNA]</scope>
    <source>
        <strain evidence="3 4">RP1T</strain>
    </source>
</reference>
<dbReference type="EMBL" id="PUEJ01000016">
    <property type="protein sequence ID" value="PRH84049.1"/>
    <property type="molecule type" value="Genomic_DNA"/>
</dbReference>
<dbReference type="RefSeq" id="WP_105865477.1">
    <property type="nucleotide sequence ID" value="NZ_PUEJ01000016.1"/>
</dbReference>
<sequence>MTFNPYDPSHRYGEPPAPEPLRGQTTALPLTASMRSQLREAQSPAASSPICAIAFVICLLLISFLGLWPTVMASGTNRALTGVILAAASISPYVWLRIKAGKDLGAGNFLRYSGDLVIRRHVRRSPSDDDRSSSNALSIGGFEVTLGDEGSLDDVDVTWWLKLPEGEFRIDEATARAAQDARTGEVDYAPQSKLIFEIRNWQGAILYRR</sequence>
<keyword evidence="2" id="KW-0812">Transmembrane</keyword>
<comment type="caution">
    <text evidence="3">The sequence shown here is derived from an EMBL/GenBank/DDBJ whole genome shotgun (WGS) entry which is preliminary data.</text>
</comment>
<evidence type="ECO:0000313" key="4">
    <source>
        <dbReference type="Proteomes" id="UP000237682"/>
    </source>
</evidence>
<feature type="region of interest" description="Disordered" evidence="1">
    <location>
        <begin position="1"/>
        <end position="24"/>
    </location>
</feature>
<keyword evidence="2" id="KW-1133">Transmembrane helix</keyword>
<organism evidence="3 4">
    <name type="scientific">Labrys okinawensis</name>
    <dbReference type="NCBI Taxonomy" id="346911"/>
    <lineage>
        <taxon>Bacteria</taxon>
        <taxon>Pseudomonadati</taxon>
        <taxon>Pseudomonadota</taxon>
        <taxon>Alphaproteobacteria</taxon>
        <taxon>Hyphomicrobiales</taxon>
        <taxon>Xanthobacteraceae</taxon>
        <taxon>Labrys</taxon>
    </lineage>
</organism>
<name>A0A2S9Q3Z6_9HYPH</name>
<feature type="transmembrane region" description="Helical" evidence="2">
    <location>
        <begin position="45"/>
        <end position="67"/>
    </location>
</feature>
<evidence type="ECO:0000256" key="2">
    <source>
        <dbReference type="SAM" id="Phobius"/>
    </source>
</evidence>
<gene>
    <name evidence="3" type="ORF">C5L14_28645</name>
</gene>
<keyword evidence="2" id="KW-0472">Membrane</keyword>
<dbReference type="Proteomes" id="UP000237682">
    <property type="component" value="Unassembled WGS sequence"/>
</dbReference>
<dbReference type="AlphaFoldDB" id="A0A2S9Q3Z6"/>
<evidence type="ECO:0000256" key="1">
    <source>
        <dbReference type="SAM" id="MobiDB-lite"/>
    </source>
</evidence>
<evidence type="ECO:0000313" key="3">
    <source>
        <dbReference type="EMBL" id="PRH84049.1"/>
    </source>
</evidence>
<proteinExistence type="predicted"/>